<accession>A0AAV8SPD5</accession>
<dbReference type="PANTHER" id="PTHR11289">
    <property type="entry name" value="BREAST CANCER TYPE 2 SUSCEPTIBILITY PROTEIN BRCA2"/>
    <property type="match status" value="1"/>
</dbReference>
<sequence>MNSNTNTLYLQARGSTTKWLPLSPLATQHFQPLFNPRMSVSLSNLGEVPLCRLASLVLSKVPRIKTIICG</sequence>
<evidence type="ECO:0000313" key="1">
    <source>
        <dbReference type="EMBL" id="KAJ8754142.1"/>
    </source>
</evidence>
<protein>
    <submittedName>
        <fullName evidence="1">Uncharacterized protein</fullName>
    </submittedName>
</protein>
<comment type="caution">
    <text evidence="1">The sequence shown here is derived from an EMBL/GenBank/DDBJ whole genome shotgun (WGS) entry which is preliminary data.</text>
</comment>
<dbReference type="PANTHER" id="PTHR11289:SF0">
    <property type="entry name" value="BREAST CANCER TYPE 2 SUSCEPTIBILITY PROTEIN"/>
    <property type="match status" value="1"/>
</dbReference>
<organism evidence="1 2">
    <name type="scientific">Erythroxylum novogranatense</name>
    <dbReference type="NCBI Taxonomy" id="1862640"/>
    <lineage>
        <taxon>Eukaryota</taxon>
        <taxon>Viridiplantae</taxon>
        <taxon>Streptophyta</taxon>
        <taxon>Embryophyta</taxon>
        <taxon>Tracheophyta</taxon>
        <taxon>Spermatophyta</taxon>
        <taxon>Magnoliopsida</taxon>
        <taxon>eudicotyledons</taxon>
        <taxon>Gunneridae</taxon>
        <taxon>Pentapetalae</taxon>
        <taxon>rosids</taxon>
        <taxon>fabids</taxon>
        <taxon>Malpighiales</taxon>
        <taxon>Erythroxylaceae</taxon>
        <taxon>Erythroxylum</taxon>
    </lineage>
</organism>
<evidence type="ECO:0000313" key="2">
    <source>
        <dbReference type="Proteomes" id="UP001159364"/>
    </source>
</evidence>
<dbReference type="GO" id="GO:0006355">
    <property type="term" value="P:regulation of DNA-templated transcription"/>
    <property type="evidence" value="ECO:0007669"/>
    <property type="project" value="TreeGrafter"/>
</dbReference>
<reference evidence="1 2" key="1">
    <citation type="submission" date="2021-09" db="EMBL/GenBank/DDBJ databases">
        <title>Genomic insights and catalytic innovation underlie evolution of tropane alkaloids biosynthesis.</title>
        <authorList>
            <person name="Wang Y.-J."/>
            <person name="Tian T."/>
            <person name="Huang J.-P."/>
            <person name="Huang S.-X."/>
        </authorList>
    </citation>
    <scope>NUCLEOTIDE SEQUENCE [LARGE SCALE GENOMIC DNA]</scope>
    <source>
        <strain evidence="1">KIB-2018</strain>
        <tissue evidence="1">Leaf</tissue>
    </source>
</reference>
<name>A0AAV8SPD5_9ROSI</name>
<gene>
    <name evidence="1" type="ORF">K2173_002041</name>
</gene>
<dbReference type="GO" id="GO:0000724">
    <property type="term" value="P:double-strand break repair via homologous recombination"/>
    <property type="evidence" value="ECO:0007669"/>
    <property type="project" value="InterPro"/>
</dbReference>
<proteinExistence type="predicted"/>
<dbReference type="Proteomes" id="UP001159364">
    <property type="component" value="Linkage Group LG09"/>
</dbReference>
<dbReference type="AlphaFoldDB" id="A0AAV8SPD5"/>
<keyword evidence="2" id="KW-1185">Reference proteome</keyword>
<dbReference type="InterPro" id="IPR015525">
    <property type="entry name" value="BRCA2"/>
</dbReference>
<dbReference type="EMBL" id="JAIWQS010000009">
    <property type="protein sequence ID" value="KAJ8754142.1"/>
    <property type="molecule type" value="Genomic_DNA"/>
</dbReference>